<comment type="caution">
    <text evidence="4">The sequence shown here is derived from an EMBL/GenBank/DDBJ whole genome shotgun (WGS) entry which is preliminary data.</text>
</comment>
<proteinExistence type="predicted"/>
<dbReference type="InterPro" id="IPR001478">
    <property type="entry name" value="PDZ"/>
</dbReference>
<sequence length="321" mass="32584">MGDVDTERTRPERDETAALDAYSRIVTTVAAQILPSVAAVSVRTGRGAGAGSAVTFTDDGFLLTSAHVVEGAQGGTATFGDGAEAGFDVVGRDALSDLAVLRVRDAGARPAPLGDADRLKIGQLVVAVGNPMGLAGSVTAGVVSGLGRSLPAREGRALRLIDDVIQTDAALNPGNSGGALVDSSGQVIGVNTAVAGYGLGLAVPINRNTRQIIGDLIKDGRVRRAWLGVAGVPVPLPPPVAERAGQRSGLRVVEVVPGSPAGVAGIYLGDILLTAGGQQVQNVQSLQRLMLGPAIGTRMSVTLLRRGAYVDVVTVPAELRT</sequence>
<dbReference type="AlphaFoldDB" id="A0A3D9ZCT4"/>
<dbReference type="PRINTS" id="PR00834">
    <property type="entry name" value="PROTEASES2C"/>
</dbReference>
<dbReference type="Gene3D" id="2.30.42.10">
    <property type="match status" value="1"/>
</dbReference>
<name>A0A3D9ZCT4_9ACTN</name>
<keyword evidence="5" id="KW-1185">Reference proteome</keyword>
<reference evidence="4 5" key="1">
    <citation type="submission" date="2018-08" db="EMBL/GenBank/DDBJ databases">
        <title>Sequencing the genomes of 1000 actinobacteria strains.</title>
        <authorList>
            <person name="Klenk H.-P."/>
        </authorList>
    </citation>
    <scope>NUCLEOTIDE SEQUENCE [LARGE SCALE GENOMIC DNA]</scope>
    <source>
        <strain evidence="4 5">DSM 44099</strain>
    </source>
</reference>
<evidence type="ECO:0000259" key="3">
    <source>
        <dbReference type="PROSITE" id="PS50106"/>
    </source>
</evidence>
<dbReference type="EMBL" id="QUMQ01000001">
    <property type="protein sequence ID" value="REF95131.1"/>
    <property type="molecule type" value="Genomic_DNA"/>
</dbReference>
<evidence type="ECO:0000313" key="5">
    <source>
        <dbReference type="Proteomes" id="UP000256913"/>
    </source>
</evidence>
<dbReference type="PANTHER" id="PTHR43343">
    <property type="entry name" value="PEPTIDASE S12"/>
    <property type="match status" value="1"/>
</dbReference>
<gene>
    <name evidence="4" type="ORF">DFJ67_1081</name>
</gene>
<keyword evidence="1 4" id="KW-0645">Protease</keyword>
<dbReference type="SUPFAM" id="SSF50494">
    <property type="entry name" value="Trypsin-like serine proteases"/>
    <property type="match status" value="1"/>
</dbReference>
<organism evidence="4 5">
    <name type="scientific">Asanoa ferruginea</name>
    <dbReference type="NCBI Taxonomy" id="53367"/>
    <lineage>
        <taxon>Bacteria</taxon>
        <taxon>Bacillati</taxon>
        <taxon>Actinomycetota</taxon>
        <taxon>Actinomycetes</taxon>
        <taxon>Micromonosporales</taxon>
        <taxon>Micromonosporaceae</taxon>
        <taxon>Asanoa</taxon>
    </lineage>
</organism>
<protein>
    <submittedName>
        <fullName evidence="4">S1-C subfamily serine protease</fullName>
    </submittedName>
</protein>
<evidence type="ECO:0000313" key="4">
    <source>
        <dbReference type="EMBL" id="REF95131.1"/>
    </source>
</evidence>
<dbReference type="PANTHER" id="PTHR43343:SF3">
    <property type="entry name" value="PROTEASE DO-LIKE 8, CHLOROPLASTIC"/>
    <property type="match status" value="1"/>
</dbReference>
<accession>A0A3D9ZCT4</accession>
<dbReference type="Proteomes" id="UP000256913">
    <property type="component" value="Unassembled WGS sequence"/>
</dbReference>
<dbReference type="GO" id="GO:0004252">
    <property type="term" value="F:serine-type endopeptidase activity"/>
    <property type="evidence" value="ECO:0007669"/>
    <property type="project" value="InterPro"/>
</dbReference>
<dbReference type="InterPro" id="IPR051201">
    <property type="entry name" value="Chloro_Bact_Ser_Proteases"/>
</dbReference>
<keyword evidence="2" id="KW-0378">Hydrolase</keyword>
<evidence type="ECO:0000256" key="1">
    <source>
        <dbReference type="ARBA" id="ARBA00022670"/>
    </source>
</evidence>
<dbReference type="Gene3D" id="2.40.10.120">
    <property type="match status" value="1"/>
</dbReference>
<feature type="domain" description="PDZ" evidence="3">
    <location>
        <begin position="202"/>
        <end position="307"/>
    </location>
</feature>
<dbReference type="Pfam" id="PF13365">
    <property type="entry name" value="Trypsin_2"/>
    <property type="match status" value="1"/>
</dbReference>
<dbReference type="GO" id="GO:0006508">
    <property type="term" value="P:proteolysis"/>
    <property type="evidence" value="ECO:0007669"/>
    <property type="project" value="UniProtKB-KW"/>
</dbReference>
<dbReference type="PROSITE" id="PS50106">
    <property type="entry name" value="PDZ"/>
    <property type="match status" value="1"/>
</dbReference>
<dbReference type="InterPro" id="IPR009003">
    <property type="entry name" value="Peptidase_S1_PA"/>
</dbReference>
<dbReference type="Pfam" id="PF13180">
    <property type="entry name" value="PDZ_2"/>
    <property type="match status" value="1"/>
</dbReference>
<dbReference type="InterPro" id="IPR001940">
    <property type="entry name" value="Peptidase_S1C"/>
</dbReference>
<dbReference type="SMART" id="SM00228">
    <property type="entry name" value="PDZ"/>
    <property type="match status" value="1"/>
</dbReference>
<evidence type="ECO:0000256" key="2">
    <source>
        <dbReference type="ARBA" id="ARBA00022801"/>
    </source>
</evidence>
<dbReference type="SUPFAM" id="SSF50156">
    <property type="entry name" value="PDZ domain-like"/>
    <property type="match status" value="1"/>
</dbReference>
<dbReference type="InterPro" id="IPR036034">
    <property type="entry name" value="PDZ_sf"/>
</dbReference>